<keyword evidence="5 8" id="KW-0812">Transmembrane</keyword>
<evidence type="ECO:0000256" key="2">
    <source>
        <dbReference type="ARBA" id="ARBA00022448"/>
    </source>
</evidence>
<dbReference type="SUPFAM" id="SSF82693">
    <property type="entry name" value="Multidrug efflux transporter AcrB pore domain, PN1, PN2, PC1 and PC2 subdomains"/>
    <property type="match status" value="4"/>
</dbReference>
<keyword evidence="10" id="KW-1185">Reference proteome</keyword>
<dbReference type="Pfam" id="PF00873">
    <property type="entry name" value="ACR_tran"/>
    <property type="match status" value="1"/>
</dbReference>
<feature type="transmembrane region" description="Helical" evidence="8">
    <location>
        <begin position="900"/>
        <end position="925"/>
    </location>
</feature>
<dbReference type="Gene3D" id="3.30.70.1430">
    <property type="entry name" value="Multidrug efflux transporter AcrB pore domain"/>
    <property type="match status" value="2"/>
</dbReference>
<evidence type="ECO:0000256" key="5">
    <source>
        <dbReference type="ARBA" id="ARBA00022692"/>
    </source>
</evidence>
<dbReference type="SUPFAM" id="SSF82866">
    <property type="entry name" value="Multidrug efflux transporter AcrB transmembrane domain"/>
    <property type="match status" value="2"/>
</dbReference>
<sequence>MSNLSSPFIERPKATSLVGVLIILSGILAYYFLPVSQLPQIEFPTIFVQASLPGASPEIMATSVATPIEKQIGRISGVTEMTSSSSLGKSSVVIQFDLNRSIDAAANDVQAAIDASLSDLPKDLPSKPTYRKVNPADAPIMIIALTSKLYTKGQMYDVASTILQQKISQSNGVGQVIVGGSSLPSVRVELNPLALNHYGIAIDDVRTTLQNENANKPKGQLIENTRSYNIATNDQLIHAYQYKPLIISYHNKTPVTLGDVADVKDSVEDLKNAGLADGKPSVLLIIFKQPGVNVIETVDGVKQMMPQLEASIPQGIDLTVAMDRTTTIRSSLVDVEKTLILAIVLVIIVVFLFLKNLSSTFIPSVVVPISLLGTFTIMYFLNFSLDNFSLMALTISTGFVVDDAIVVLENIMRHVENGVAPKQAAHLGSKEVSFTVLSMSISLIAVFIPILLMGGIVGRLFREFAITISIAILVSLFVSLTITPSMCSKILKANPKVDFNKTKKSKITEFYKKSLLWSINHEKTMFFMIIITIILNIFLYIKVPKGFFPQQDTGRIMGFIVADQNISFKNMEKKFTELVNIIKEDTAIDHVVGYVGGGTVNSGNVFISLKPLEERKISPDLIIGRLRKKLSQIAGVNVYLQSAQDLMIGGRQGGAQFQYSISASNLDELNKWGDKLIQRLSLLPGIADVNSDQKNHGLEAFININHDNATKLGVTPLAIDNTLYDSFGQRQVSIIYKSTNQYHVVMEVAPEFWMSPEFLKNTYIKSKKNVLVPLSEIANFSTKSSLLSVNHQSQFPATTLSFNLIPGTPLGDAVNLVEKTVNEMNLPSSFNASFQGAAKAFQSSLSNQPYLILAALITVYIVLGILYESLIHPITILSTLPSAGVGALLALIITKTDFSLIALIGIILLIGIVKKNAIMMIDFAIQAKRIENKTSKEAIYQAAILRFRPIMMTTMAAILGAVPLAFGTGVGSELRRPLGISIIGGLIISQLLTLYTTPIVYLYFEKIKFWVENKWLNLKGETYEQPKS</sequence>
<feature type="transmembrane region" description="Helical" evidence="8">
    <location>
        <begin position="361"/>
        <end position="382"/>
    </location>
</feature>
<accession>A0A6N6VQT2</accession>
<name>A0A6N6VQT2_9BACT</name>
<dbReference type="InterPro" id="IPR027463">
    <property type="entry name" value="AcrB_DN_DC_subdom"/>
</dbReference>
<feature type="transmembrane region" description="Helical" evidence="8">
    <location>
        <begin position="12"/>
        <end position="33"/>
    </location>
</feature>
<protein>
    <submittedName>
        <fullName evidence="9">MMPL family transporter</fullName>
    </submittedName>
</protein>
<comment type="subcellular location">
    <subcellularLocation>
        <location evidence="1">Cell inner membrane</location>
        <topology evidence="1">Multi-pass membrane protein</topology>
    </subcellularLocation>
</comment>
<dbReference type="FunFam" id="3.30.70.1430:FF:000001">
    <property type="entry name" value="Efflux pump membrane transporter"/>
    <property type="match status" value="1"/>
</dbReference>
<feature type="transmembrane region" description="Helical" evidence="8">
    <location>
        <begin position="850"/>
        <end position="867"/>
    </location>
</feature>
<organism evidence="9 10">
    <name type="scientific">Silvanigrella paludirubra</name>
    <dbReference type="NCBI Taxonomy" id="2499159"/>
    <lineage>
        <taxon>Bacteria</taxon>
        <taxon>Pseudomonadati</taxon>
        <taxon>Bdellovibrionota</taxon>
        <taxon>Oligoflexia</taxon>
        <taxon>Silvanigrellales</taxon>
        <taxon>Silvanigrellaceae</taxon>
        <taxon>Silvanigrella</taxon>
    </lineage>
</organism>
<dbReference type="PANTHER" id="PTHR32063">
    <property type="match status" value="1"/>
</dbReference>
<evidence type="ECO:0000256" key="3">
    <source>
        <dbReference type="ARBA" id="ARBA00022475"/>
    </source>
</evidence>
<keyword evidence="7 8" id="KW-0472">Membrane</keyword>
<feature type="transmembrane region" description="Helical" evidence="8">
    <location>
        <begin position="432"/>
        <end position="452"/>
    </location>
</feature>
<dbReference type="Gene3D" id="3.30.70.1440">
    <property type="entry name" value="Multidrug efflux transporter AcrB pore domain"/>
    <property type="match status" value="1"/>
</dbReference>
<keyword evidence="6 8" id="KW-1133">Transmembrane helix</keyword>
<evidence type="ECO:0000256" key="4">
    <source>
        <dbReference type="ARBA" id="ARBA00022519"/>
    </source>
</evidence>
<evidence type="ECO:0000256" key="6">
    <source>
        <dbReference type="ARBA" id="ARBA00022989"/>
    </source>
</evidence>
<evidence type="ECO:0000256" key="7">
    <source>
        <dbReference type="ARBA" id="ARBA00023136"/>
    </source>
</evidence>
<feature type="transmembrane region" description="Helical" evidence="8">
    <location>
        <begin position="978"/>
        <end position="1004"/>
    </location>
</feature>
<proteinExistence type="predicted"/>
<reference evidence="9 10" key="1">
    <citation type="submission" date="2019-10" db="EMBL/GenBank/DDBJ databases">
        <title>New species of Slilvanegrellaceae.</title>
        <authorList>
            <person name="Pitt A."/>
            <person name="Hahn M.W."/>
        </authorList>
    </citation>
    <scope>NUCLEOTIDE SEQUENCE [LARGE SCALE GENOMIC DNA]</scope>
    <source>
        <strain evidence="9 10">SP-Ram-0.45-NSY-1</strain>
    </source>
</reference>
<dbReference type="Gene3D" id="3.30.70.1320">
    <property type="entry name" value="Multidrug efflux transporter AcrB pore domain like"/>
    <property type="match status" value="1"/>
</dbReference>
<evidence type="ECO:0000256" key="1">
    <source>
        <dbReference type="ARBA" id="ARBA00004429"/>
    </source>
</evidence>
<evidence type="ECO:0000256" key="8">
    <source>
        <dbReference type="SAM" id="Phobius"/>
    </source>
</evidence>
<dbReference type="GO" id="GO:0005886">
    <property type="term" value="C:plasma membrane"/>
    <property type="evidence" value="ECO:0007669"/>
    <property type="project" value="UniProtKB-SubCell"/>
</dbReference>
<dbReference type="SUPFAM" id="SSF82714">
    <property type="entry name" value="Multidrug efflux transporter AcrB TolC docking domain, DN and DC subdomains"/>
    <property type="match status" value="2"/>
</dbReference>
<keyword evidence="2" id="KW-0813">Transport</keyword>
<keyword evidence="3" id="KW-1003">Cell membrane</keyword>
<comment type="caution">
    <text evidence="9">The sequence shown here is derived from an EMBL/GenBank/DDBJ whole genome shotgun (WGS) entry which is preliminary data.</text>
</comment>
<feature type="transmembrane region" description="Helical" evidence="8">
    <location>
        <begin position="945"/>
        <end position="966"/>
    </location>
</feature>
<evidence type="ECO:0000313" key="10">
    <source>
        <dbReference type="Proteomes" id="UP000437748"/>
    </source>
</evidence>
<dbReference type="EMBL" id="WFLM01000004">
    <property type="protein sequence ID" value="KAB8037924.1"/>
    <property type="molecule type" value="Genomic_DNA"/>
</dbReference>
<gene>
    <name evidence="9" type="ORF">GCL60_12180</name>
</gene>
<dbReference type="Gene3D" id="1.20.1640.10">
    <property type="entry name" value="Multidrug efflux transporter AcrB transmembrane domain"/>
    <property type="match status" value="2"/>
</dbReference>
<dbReference type="OrthoDB" id="9807612at2"/>
<keyword evidence="4" id="KW-0997">Cell inner membrane</keyword>
<feature type="transmembrane region" description="Helical" evidence="8">
    <location>
        <begin position="524"/>
        <end position="541"/>
    </location>
</feature>
<feature type="transmembrane region" description="Helical" evidence="8">
    <location>
        <begin position="338"/>
        <end position="354"/>
    </location>
</feature>
<evidence type="ECO:0000313" key="9">
    <source>
        <dbReference type="EMBL" id="KAB8037924.1"/>
    </source>
</evidence>
<dbReference type="AlphaFoldDB" id="A0A6N6VQT2"/>
<feature type="transmembrane region" description="Helical" evidence="8">
    <location>
        <begin position="464"/>
        <end position="482"/>
    </location>
</feature>
<dbReference type="FunFam" id="1.20.1640.10:FF:000001">
    <property type="entry name" value="Efflux pump membrane transporter"/>
    <property type="match status" value="1"/>
</dbReference>
<dbReference type="PANTHER" id="PTHR32063:SF34">
    <property type="entry name" value="MULTIDRUG RESISTANCE PROTEIN MDTC"/>
    <property type="match status" value="1"/>
</dbReference>
<dbReference type="PRINTS" id="PR00702">
    <property type="entry name" value="ACRIFLAVINRP"/>
</dbReference>
<dbReference type="Proteomes" id="UP000437748">
    <property type="component" value="Unassembled WGS sequence"/>
</dbReference>
<dbReference type="InterPro" id="IPR001036">
    <property type="entry name" value="Acrflvin-R"/>
</dbReference>
<dbReference type="Gene3D" id="3.30.2090.10">
    <property type="entry name" value="Multidrug efflux transporter AcrB TolC docking domain, DN and DC subdomains"/>
    <property type="match status" value="2"/>
</dbReference>
<dbReference type="GO" id="GO:0042910">
    <property type="term" value="F:xenobiotic transmembrane transporter activity"/>
    <property type="evidence" value="ECO:0007669"/>
    <property type="project" value="TreeGrafter"/>
</dbReference>
<dbReference type="RefSeq" id="WP_153421002.1">
    <property type="nucleotide sequence ID" value="NZ_WFLM01000004.1"/>
</dbReference>